<evidence type="ECO:0000256" key="8">
    <source>
        <dbReference type="ARBA" id="ARBA00022692"/>
    </source>
</evidence>
<dbReference type="PANTHER" id="PTHR44936:SF5">
    <property type="entry name" value="SENSOR HISTIDINE KINASE ENVZ"/>
    <property type="match status" value="1"/>
</dbReference>
<dbReference type="PRINTS" id="PR00344">
    <property type="entry name" value="BCTRLSENSOR"/>
</dbReference>
<comment type="catalytic activity">
    <reaction evidence="1">
        <text>ATP + protein L-histidine = ADP + protein N-phospho-L-histidine.</text>
        <dbReference type="EC" id="2.7.13.3"/>
    </reaction>
</comment>
<dbReference type="SMART" id="SM00387">
    <property type="entry name" value="HATPase_c"/>
    <property type="match status" value="1"/>
</dbReference>
<dbReference type="GO" id="GO:0016740">
    <property type="term" value="F:transferase activity"/>
    <property type="evidence" value="ECO:0007669"/>
    <property type="project" value="UniProtKB-KW"/>
</dbReference>
<dbReference type="Pfam" id="PF00512">
    <property type="entry name" value="HisKA"/>
    <property type="match status" value="1"/>
</dbReference>
<dbReference type="EMBL" id="CAKLPX010000002">
    <property type="protein sequence ID" value="CAH0991772.1"/>
    <property type="molecule type" value="Genomic_DNA"/>
</dbReference>
<evidence type="ECO:0000256" key="2">
    <source>
        <dbReference type="ARBA" id="ARBA00004429"/>
    </source>
</evidence>
<dbReference type="Pfam" id="PF02518">
    <property type="entry name" value="HATPase_c"/>
    <property type="match status" value="1"/>
</dbReference>
<dbReference type="InterPro" id="IPR004358">
    <property type="entry name" value="Sig_transdc_His_kin-like_C"/>
</dbReference>
<evidence type="ECO:0000256" key="3">
    <source>
        <dbReference type="ARBA" id="ARBA00012438"/>
    </source>
</evidence>
<evidence type="ECO:0000256" key="7">
    <source>
        <dbReference type="ARBA" id="ARBA00022679"/>
    </source>
</evidence>
<dbReference type="InterPro" id="IPR036890">
    <property type="entry name" value="HATPase_C_sf"/>
</dbReference>
<dbReference type="InterPro" id="IPR003594">
    <property type="entry name" value="HATPase_dom"/>
</dbReference>
<keyword evidence="16" id="KW-1185">Reference proteome</keyword>
<proteinExistence type="predicted"/>
<feature type="transmembrane region" description="Helical" evidence="13">
    <location>
        <begin position="187"/>
        <end position="206"/>
    </location>
</feature>
<dbReference type="EC" id="2.7.13.3" evidence="3"/>
<dbReference type="SMART" id="SM00388">
    <property type="entry name" value="HisKA"/>
    <property type="match status" value="1"/>
</dbReference>
<dbReference type="InterPro" id="IPR050980">
    <property type="entry name" value="2C_sensor_his_kinase"/>
</dbReference>
<dbReference type="PANTHER" id="PTHR44936">
    <property type="entry name" value="SENSOR PROTEIN CREC"/>
    <property type="match status" value="1"/>
</dbReference>
<keyword evidence="8 13" id="KW-0812">Transmembrane</keyword>
<gene>
    <name evidence="15" type="primary">sasA_2</name>
    <name evidence="15" type="ORF">SIN8267_01886</name>
</gene>
<dbReference type="SUPFAM" id="SSF55874">
    <property type="entry name" value="ATPase domain of HSP90 chaperone/DNA topoisomerase II/histidine kinase"/>
    <property type="match status" value="1"/>
</dbReference>
<dbReference type="Gene3D" id="3.30.565.10">
    <property type="entry name" value="Histidine kinase-like ATPase, C-terminal domain"/>
    <property type="match status" value="1"/>
</dbReference>
<evidence type="ECO:0000256" key="5">
    <source>
        <dbReference type="ARBA" id="ARBA00022519"/>
    </source>
</evidence>
<evidence type="ECO:0000313" key="15">
    <source>
        <dbReference type="EMBL" id="CAH0991772.1"/>
    </source>
</evidence>
<evidence type="ECO:0000256" key="1">
    <source>
        <dbReference type="ARBA" id="ARBA00000085"/>
    </source>
</evidence>
<dbReference type="Proteomes" id="UP000838100">
    <property type="component" value="Unassembled WGS sequence"/>
</dbReference>
<evidence type="ECO:0000259" key="14">
    <source>
        <dbReference type="PROSITE" id="PS50109"/>
    </source>
</evidence>
<dbReference type="Gene3D" id="1.10.287.130">
    <property type="match status" value="1"/>
</dbReference>
<comment type="caution">
    <text evidence="15">The sequence shown here is derived from an EMBL/GenBank/DDBJ whole genome shotgun (WGS) entry which is preliminary data.</text>
</comment>
<evidence type="ECO:0000256" key="13">
    <source>
        <dbReference type="SAM" id="Phobius"/>
    </source>
</evidence>
<keyword evidence="5" id="KW-0997">Cell inner membrane</keyword>
<evidence type="ECO:0000256" key="4">
    <source>
        <dbReference type="ARBA" id="ARBA00022475"/>
    </source>
</evidence>
<dbReference type="RefSeq" id="WP_237444472.1">
    <property type="nucleotide sequence ID" value="NZ_CAKLPX010000002.1"/>
</dbReference>
<keyword evidence="9" id="KW-0418">Kinase</keyword>
<evidence type="ECO:0000256" key="9">
    <source>
        <dbReference type="ARBA" id="ARBA00022777"/>
    </source>
</evidence>
<keyword evidence="12 13" id="KW-0472">Membrane</keyword>
<keyword evidence="10 13" id="KW-1133">Transmembrane helix</keyword>
<keyword evidence="6" id="KW-0597">Phosphoprotein</keyword>
<dbReference type="InterPro" id="IPR003661">
    <property type="entry name" value="HisK_dim/P_dom"/>
</dbReference>
<accession>A0ABM9AGA7</accession>
<evidence type="ECO:0000256" key="6">
    <source>
        <dbReference type="ARBA" id="ARBA00022553"/>
    </source>
</evidence>
<dbReference type="SUPFAM" id="SSF47384">
    <property type="entry name" value="Homodimeric domain of signal transducing histidine kinase"/>
    <property type="match status" value="1"/>
</dbReference>
<organism evidence="15 16">
    <name type="scientific">Sinobacterium norvegicum</name>
    <dbReference type="NCBI Taxonomy" id="1641715"/>
    <lineage>
        <taxon>Bacteria</taxon>
        <taxon>Pseudomonadati</taxon>
        <taxon>Pseudomonadota</taxon>
        <taxon>Gammaproteobacteria</taxon>
        <taxon>Cellvibrionales</taxon>
        <taxon>Spongiibacteraceae</taxon>
        <taxon>Sinobacterium</taxon>
    </lineage>
</organism>
<reference evidence="15" key="1">
    <citation type="submission" date="2021-12" db="EMBL/GenBank/DDBJ databases">
        <authorList>
            <person name="Rodrigo-Torres L."/>
            <person name="Arahal R. D."/>
            <person name="Lucena T."/>
        </authorList>
    </citation>
    <scope>NUCLEOTIDE SEQUENCE</scope>
    <source>
        <strain evidence="15">CECT 8267</strain>
    </source>
</reference>
<evidence type="ECO:0000313" key="16">
    <source>
        <dbReference type="Proteomes" id="UP000838100"/>
    </source>
</evidence>
<keyword evidence="11" id="KW-0902">Two-component regulatory system</keyword>
<dbReference type="InterPro" id="IPR005467">
    <property type="entry name" value="His_kinase_dom"/>
</dbReference>
<dbReference type="CDD" id="cd00082">
    <property type="entry name" value="HisKA"/>
    <property type="match status" value="1"/>
</dbReference>
<evidence type="ECO:0000256" key="12">
    <source>
        <dbReference type="ARBA" id="ARBA00023136"/>
    </source>
</evidence>
<protein>
    <recommendedName>
        <fullName evidence="3">histidine kinase</fullName>
        <ecNumber evidence="3">2.7.13.3</ecNumber>
    </recommendedName>
</protein>
<keyword evidence="7 15" id="KW-0808">Transferase</keyword>
<name>A0ABM9AGA7_9GAMM</name>
<feature type="domain" description="Histidine kinase" evidence="14">
    <location>
        <begin position="267"/>
        <end position="472"/>
    </location>
</feature>
<evidence type="ECO:0000256" key="10">
    <source>
        <dbReference type="ARBA" id="ARBA00022989"/>
    </source>
</evidence>
<evidence type="ECO:0000256" key="11">
    <source>
        <dbReference type="ARBA" id="ARBA00023012"/>
    </source>
</evidence>
<dbReference type="InterPro" id="IPR036097">
    <property type="entry name" value="HisK_dim/P_sf"/>
</dbReference>
<keyword evidence="4" id="KW-1003">Cell membrane</keyword>
<dbReference type="PROSITE" id="PS50109">
    <property type="entry name" value="HIS_KIN"/>
    <property type="match status" value="1"/>
</dbReference>
<sequence>MIKKLLPKSLIAKISAVIFIGLTFELIVAAKIFSSERHHMMNSMSSDNAVRSVQALANILNHMPPDLHQSIVAACQSESLILTLNSRADIGSNQRPDLSSIFGMKPSSTLQSPVRITSSSSMQSYQQYLQKANRILREQPQKLERLQSPHEAASNTQISGSVMLNDGIWLNFDASINEAVNSNSSQAIISLLIIVLLTVSAMYFIIKKALSPVKGLAIASQKMGQEHDFTPLKADGPAEILPTINAFNKMQLQMSNFIEDRTKMLAAISHDLRTPITSLRLRLEFIEESEDRQQMLKTVDNMEAMIKATLNFAHHDLSQHESQPVELTSLINTIIEDYPLPQLNIQFHPTKTVYCRLSPISFRRVIENIINNSLQYGKDNQGMVNVVFHCQSDTQHATITITDNGCGIDESLMEDVFKPFVRLDQARDTSGSSVGLGLSICRSIIRSYGGDINLSNADNGGLTTVISLPLYHDH</sequence>
<comment type="subcellular location">
    <subcellularLocation>
        <location evidence="2">Cell inner membrane</location>
        <topology evidence="2">Multi-pass membrane protein</topology>
    </subcellularLocation>
</comment>